<keyword evidence="1" id="KW-0472">Membrane</keyword>
<keyword evidence="1" id="KW-1133">Transmembrane helix</keyword>
<feature type="transmembrane region" description="Helical" evidence="1">
    <location>
        <begin position="12"/>
        <end position="31"/>
    </location>
</feature>
<evidence type="ECO:0000313" key="3">
    <source>
        <dbReference type="Proteomes" id="UP000632774"/>
    </source>
</evidence>
<dbReference type="PANTHER" id="PTHR37804">
    <property type="entry name" value="CDAA REGULATORY PROTEIN CDAR"/>
    <property type="match status" value="1"/>
</dbReference>
<dbReference type="InterPro" id="IPR053154">
    <property type="entry name" value="c-di-AMP_regulator"/>
</dbReference>
<keyword evidence="1" id="KW-0812">Transmembrane</keyword>
<dbReference type="Proteomes" id="UP000632774">
    <property type="component" value="Unassembled WGS sequence"/>
</dbReference>
<dbReference type="Gene3D" id="2.170.120.30">
    <property type="match status" value="1"/>
</dbReference>
<gene>
    <name evidence="2" type="ORF">IRJ18_10280</name>
</gene>
<organism evidence="2 3">
    <name type="scientific">Mucilaginibacter boryungensis</name>
    <dbReference type="NCBI Taxonomy" id="768480"/>
    <lineage>
        <taxon>Bacteria</taxon>
        <taxon>Pseudomonadati</taxon>
        <taxon>Bacteroidota</taxon>
        <taxon>Sphingobacteriia</taxon>
        <taxon>Sphingobacteriales</taxon>
        <taxon>Sphingobacteriaceae</taxon>
        <taxon>Mucilaginibacter</taxon>
    </lineage>
</organism>
<proteinExistence type="predicted"/>
<dbReference type="InterPro" id="IPR012505">
    <property type="entry name" value="YbbR"/>
</dbReference>
<keyword evidence="3" id="KW-1185">Reference proteome</keyword>
<evidence type="ECO:0000313" key="2">
    <source>
        <dbReference type="EMBL" id="MBE9666749.1"/>
    </source>
</evidence>
<accession>A0ABR9XH83</accession>
<dbReference type="PANTHER" id="PTHR37804:SF1">
    <property type="entry name" value="CDAA REGULATORY PROTEIN CDAR"/>
    <property type="match status" value="1"/>
</dbReference>
<sequence>MAIIKLTAIERRRLSVFITCLMLAIIAWVFVSLSNDHRYVIKEVVNFKNAPQRRAYRSLQSDTIDVTMEGSGWQMLFSKMDKQNRVVNIDLHTLDSKNFVVLSSQLKQINAERDAANQILAVSPDTLYFDFTNRMVKKVPVKLMLSVSYQKRFALANYISIKPSYITISGPASHIDKIAEWPTDSLKLNNINEDYNTRLNLRPVRDGSMVVFPKAVEVSIPVDEFTEKTLEVPVKLLNYNYDNVKIFPQKVKLRFTVSLKKYAETDENDFEAVADLNLWRNKGYSTLPVKLTRIPAFCKMVSIEPQNIDFIVKK</sequence>
<reference evidence="2 3" key="1">
    <citation type="submission" date="2020-10" db="EMBL/GenBank/DDBJ databases">
        <title>Mucilaginibacter mali sp. nov., isolated from rhizosphere soil of apple orchard.</title>
        <authorList>
            <person name="Lee J.-S."/>
            <person name="Kim H.S."/>
            <person name="Kim J.-S."/>
        </authorList>
    </citation>
    <scope>NUCLEOTIDE SEQUENCE [LARGE SCALE GENOMIC DNA]</scope>
    <source>
        <strain evidence="2 3">KCTC 23157</strain>
    </source>
</reference>
<dbReference type="Pfam" id="PF07949">
    <property type="entry name" value="YbbR"/>
    <property type="match status" value="1"/>
</dbReference>
<name>A0ABR9XH83_9SPHI</name>
<dbReference type="Gene3D" id="2.170.120.40">
    <property type="entry name" value="YbbR-like domain"/>
    <property type="match status" value="1"/>
</dbReference>
<comment type="caution">
    <text evidence="2">The sequence shown here is derived from an EMBL/GenBank/DDBJ whole genome shotgun (WGS) entry which is preliminary data.</text>
</comment>
<protein>
    <submittedName>
        <fullName evidence="2">YbbR-like domain-containing protein</fullName>
    </submittedName>
</protein>
<evidence type="ECO:0000256" key="1">
    <source>
        <dbReference type="SAM" id="Phobius"/>
    </source>
</evidence>
<dbReference type="RefSeq" id="WP_194106090.1">
    <property type="nucleotide sequence ID" value="NZ_JADFFM010000001.1"/>
</dbReference>
<dbReference type="EMBL" id="JADFFM010000001">
    <property type="protein sequence ID" value="MBE9666749.1"/>
    <property type="molecule type" value="Genomic_DNA"/>
</dbReference>